<protein>
    <submittedName>
        <fullName evidence="2">Capsid portal protein</fullName>
    </submittedName>
</protein>
<dbReference type="AlphaFoldDB" id="A0A918PE64"/>
<comment type="similarity">
    <text evidence="1">Belongs to the phage portal family. PBSX subfamily.</text>
</comment>
<name>A0A918PE64_9SPHN</name>
<proteinExistence type="inferred from homology"/>
<dbReference type="Proteomes" id="UP000648075">
    <property type="component" value="Unassembled WGS sequence"/>
</dbReference>
<keyword evidence="3" id="KW-1185">Reference proteome</keyword>
<dbReference type="NCBIfam" id="TIGR01540">
    <property type="entry name" value="portal_PBSX"/>
    <property type="match status" value="1"/>
</dbReference>
<dbReference type="RefSeq" id="WP_189620777.1">
    <property type="nucleotide sequence ID" value="NZ_BMZA01000004.1"/>
</dbReference>
<dbReference type="Pfam" id="PF04860">
    <property type="entry name" value="Phage_portal"/>
    <property type="match status" value="1"/>
</dbReference>
<reference evidence="2" key="1">
    <citation type="journal article" date="2014" name="Int. J. Syst. Evol. Microbiol.">
        <title>Complete genome sequence of Corynebacterium casei LMG S-19264T (=DSM 44701T), isolated from a smear-ripened cheese.</title>
        <authorList>
            <consortium name="US DOE Joint Genome Institute (JGI-PGF)"/>
            <person name="Walter F."/>
            <person name="Albersmeier A."/>
            <person name="Kalinowski J."/>
            <person name="Ruckert C."/>
        </authorList>
    </citation>
    <scope>NUCLEOTIDE SEQUENCE</scope>
    <source>
        <strain evidence="2">KCTC 32255</strain>
    </source>
</reference>
<dbReference type="InterPro" id="IPR006430">
    <property type="entry name" value="Phage_portal_PBSX"/>
</dbReference>
<comment type="caution">
    <text evidence="2">The sequence shown here is derived from an EMBL/GenBank/DDBJ whole genome shotgun (WGS) entry which is preliminary data.</text>
</comment>
<reference evidence="2" key="2">
    <citation type="submission" date="2020-09" db="EMBL/GenBank/DDBJ databases">
        <authorList>
            <person name="Sun Q."/>
            <person name="Kim S."/>
        </authorList>
    </citation>
    <scope>NUCLEOTIDE SEQUENCE</scope>
    <source>
        <strain evidence="2">KCTC 32255</strain>
    </source>
</reference>
<evidence type="ECO:0000313" key="2">
    <source>
        <dbReference type="EMBL" id="GGZ02798.1"/>
    </source>
</evidence>
<dbReference type="InterPro" id="IPR006944">
    <property type="entry name" value="Phage/GTA_portal"/>
</dbReference>
<accession>A0A918PE64</accession>
<gene>
    <name evidence="2" type="ORF">GCM10011614_17340</name>
</gene>
<organism evidence="2 3">
    <name type="scientific">Novosphingobium colocasiae</name>
    <dbReference type="NCBI Taxonomy" id="1256513"/>
    <lineage>
        <taxon>Bacteria</taxon>
        <taxon>Pseudomonadati</taxon>
        <taxon>Pseudomonadota</taxon>
        <taxon>Alphaproteobacteria</taxon>
        <taxon>Sphingomonadales</taxon>
        <taxon>Sphingomonadaceae</taxon>
        <taxon>Novosphingobium</taxon>
    </lineage>
</organism>
<dbReference type="EMBL" id="BMZA01000004">
    <property type="protein sequence ID" value="GGZ02798.1"/>
    <property type="molecule type" value="Genomic_DNA"/>
</dbReference>
<dbReference type="InterPro" id="IPR030935">
    <property type="entry name" value="PBSX_Proteobac"/>
</dbReference>
<sequence length="363" mass="40345">MTQTSTSALPATVEQVEADAVTHPGQIFSFGDPESVLDRREITQYFEIWHNNRWYEPPLPMGKLAQAFNMAPYHRSAVGLKVNMLVTQQVPSRWLAAVDFERFALDFIQMGNSYLEAVLNFAGRLARAEHSPAVHTRAGVEPGVYWFVNGPIGDTHQYAAGQVFHLQQPDVAQEIYGMPEWLAALQSGLLSENATLFRRRYYLNGAHAGFILYVSEPLADNETVDAIQTQLGRSKGVGNFKNLFMYVPNGKKDGVQLIPIADVTAKDEFSNIKNISRDDMLAAHRTPPQLIGVIPQNSSGFGKVSEARDDYYLNEVVPIATRMLRMNDWFGVPVLSFADYLCSDGAVIRQSGNGFQKVPSGAR</sequence>
<dbReference type="PIRSF" id="PIRSF018494">
    <property type="entry name" value="PBSX_VPQ"/>
    <property type="match status" value="1"/>
</dbReference>
<evidence type="ECO:0000313" key="3">
    <source>
        <dbReference type="Proteomes" id="UP000648075"/>
    </source>
</evidence>
<evidence type="ECO:0000256" key="1">
    <source>
        <dbReference type="ARBA" id="ARBA00006799"/>
    </source>
</evidence>